<evidence type="ECO:0000313" key="2">
    <source>
        <dbReference type="EMBL" id="KAJ6636084.1"/>
    </source>
</evidence>
<proteinExistence type="predicted"/>
<feature type="coiled-coil region" evidence="1">
    <location>
        <begin position="40"/>
        <end position="67"/>
    </location>
</feature>
<name>A0A9Q0MR22_9DIPT</name>
<keyword evidence="1" id="KW-0175">Coiled coil</keyword>
<sequence length="108" mass="11972">MDVGGACIANTYQCHVIVRKINQPNAVGITTPTDLHLIDSQIQSETLSELEQRVIEAEERAEDAENKKSPVTKASYPKALNTIYGNIQPQLQQTFQLRGIKFTSTINS</sequence>
<organism evidence="2 3">
    <name type="scientific">Pseudolycoriella hygida</name>
    <dbReference type="NCBI Taxonomy" id="35572"/>
    <lineage>
        <taxon>Eukaryota</taxon>
        <taxon>Metazoa</taxon>
        <taxon>Ecdysozoa</taxon>
        <taxon>Arthropoda</taxon>
        <taxon>Hexapoda</taxon>
        <taxon>Insecta</taxon>
        <taxon>Pterygota</taxon>
        <taxon>Neoptera</taxon>
        <taxon>Endopterygota</taxon>
        <taxon>Diptera</taxon>
        <taxon>Nematocera</taxon>
        <taxon>Sciaroidea</taxon>
        <taxon>Sciaridae</taxon>
        <taxon>Pseudolycoriella</taxon>
    </lineage>
</organism>
<dbReference type="AlphaFoldDB" id="A0A9Q0MR22"/>
<reference evidence="2" key="1">
    <citation type="submission" date="2022-07" db="EMBL/GenBank/DDBJ databases">
        <authorList>
            <person name="Trinca V."/>
            <person name="Uliana J.V.C."/>
            <person name="Torres T.T."/>
            <person name="Ward R.J."/>
            <person name="Monesi N."/>
        </authorList>
    </citation>
    <scope>NUCLEOTIDE SEQUENCE</scope>
    <source>
        <strain evidence="2">HSMRA1968</strain>
        <tissue evidence="2">Whole embryos</tissue>
    </source>
</reference>
<gene>
    <name evidence="2" type="ORF">Bhyg_14671</name>
</gene>
<keyword evidence="3" id="KW-1185">Reference proteome</keyword>
<evidence type="ECO:0000313" key="3">
    <source>
        <dbReference type="Proteomes" id="UP001151699"/>
    </source>
</evidence>
<accession>A0A9Q0MR22</accession>
<evidence type="ECO:0000256" key="1">
    <source>
        <dbReference type="SAM" id="Coils"/>
    </source>
</evidence>
<comment type="caution">
    <text evidence="2">The sequence shown here is derived from an EMBL/GenBank/DDBJ whole genome shotgun (WGS) entry which is preliminary data.</text>
</comment>
<dbReference type="EMBL" id="WJQU01000004">
    <property type="protein sequence ID" value="KAJ6636084.1"/>
    <property type="molecule type" value="Genomic_DNA"/>
</dbReference>
<dbReference type="Proteomes" id="UP001151699">
    <property type="component" value="Chromosome C"/>
</dbReference>
<protein>
    <submittedName>
        <fullName evidence="2">Uncharacterized protein</fullName>
    </submittedName>
</protein>